<dbReference type="GO" id="GO:0005737">
    <property type="term" value="C:cytoplasm"/>
    <property type="evidence" value="ECO:0007669"/>
    <property type="project" value="TreeGrafter"/>
</dbReference>
<dbReference type="Ensembl" id="ENSCCRT00020014025.1">
    <property type="protein sequence ID" value="ENSCCRP00020012702.1"/>
    <property type="gene ID" value="ENSCCRG00020006308.1"/>
</dbReference>
<feature type="region of interest" description="Disordered" evidence="1">
    <location>
        <begin position="365"/>
        <end position="384"/>
    </location>
</feature>
<dbReference type="Proteomes" id="UP000694701">
    <property type="component" value="Unplaced"/>
</dbReference>
<dbReference type="AlphaFoldDB" id="A0A8C2H1Z3"/>
<dbReference type="InterPro" id="IPR019332">
    <property type="entry name" value="OSCP1"/>
</dbReference>
<evidence type="ECO:0000313" key="3">
    <source>
        <dbReference type="Proteomes" id="UP000694701"/>
    </source>
</evidence>
<protein>
    <submittedName>
        <fullName evidence="2">Organic solute carrier partner 1</fullName>
    </submittedName>
</protein>
<evidence type="ECO:0000313" key="2">
    <source>
        <dbReference type="Ensembl" id="ENSCCRP00020012702.1"/>
    </source>
</evidence>
<dbReference type="Pfam" id="PF10188">
    <property type="entry name" value="Oscp1"/>
    <property type="match status" value="1"/>
</dbReference>
<dbReference type="PANTHER" id="PTHR21439:SF0">
    <property type="entry name" value="PROTEIN OSCP1"/>
    <property type="match status" value="1"/>
</dbReference>
<name>A0A8C2H1Z3_CYPCA</name>
<sequence>MKIYSINHRLYGINVQKCSLCYLIFMARRITSSARSSKSAPGWLLLAVTWQPREGLQTLIYSTGSSVSADRVSLLTTCDCLPILAALRPSPERMSTRTLPLLFINLGGEMLYILDQRLRAQNIPADKAKKATVADWLEEDRKRVMNDIITTMFNKKFLEELFKPQELYSKKALRTVFDRLAHASIMRLNQASMDKLYDLMTMAFKYQVLLCPRPKDILLVSFNHMDAIRDFVKDTPSILSQVDETNKQLVEIYTPLSGGEFQLIRQTLLIFFQDMHIRVSIFLKDKVQNSNGRFFLPTSGPVPYGTHTPGLIRMFSCSGEEVRRMQFRDGGNYCGALREGSFEMYGDRVIKLGTNMYSVSRPVETHMSGTSKNSSQHTKVNTTPNPLAKEELNLLARLMGGLEVQKSANTDSGFRVNLFATDEEEEEALISRPDELSYDVINIQATKDKQTNAELAKIMGEFGEMGEPASSSSSKGDDLLAMMDGL</sequence>
<dbReference type="GO" id="GO:0005886">
    <property type="term" value="C:plasma membrane"/>
    <property type="evidence" value="ECO:0007669"/>
    <property type="project" value="TreeGrafter"/>
</dbReference>
<proteinExistence type="predicted"/>
<feature type="compositionally biased region" description="Polar residues" evidence="1">
    <location>
        <begin position="367"/>
        <end position="384"/>
    </location>
</feature>
<evidence type="ECO:0000256" key="1">
    <source>
        <dbReference type="SAM" id="MobiDB-lite"/>
    </source>
</evidence>
<accession>A0A8C2H1Z3</accession>
<organism evidence="2 3">
    <name type="scientific">Cyprinus carpio</name>
    <name type="common">Common carp</name>
    <dbReference type="NCBI Taxonomy" id="7962"/>
    <lineage>
        <taxon>Eukaryota</taxon>
        <taxon>Metazoa</taxon>
        <taxon>Chordata</taxon>
        <taxon>Craniata</taxon>
        <taxon>Vertebrata</taxon>
        <taxon>Euteleostomi</taxon>
        <taxon>Actinopterygii</taxon>
        <taxon>Neopterygii</taxon>
        <taxon>Teleostei</taxon>
        <taxon>Ostariophysi</taxon>
        <taxon>Cypriniformes</taxon>
        <taxon>Cyprinidae</taxon>
        <taxon>Cyprininae</taxon>
        <taxon>Cyprinus</taxon>
    </lineage>
</organism>
<reference evidence="2" key="1">
    <citation type="submission" date="2025-08" db="UniProtKB">
        <authorList>
            <consortium name="Ensembl"/>
        </authorList>
    </citation>
    <scope>IDENTIFICATION</scope>
</reference>
<dbReference type="PANTHER" id="PTHR21439">
    <property type="entry name" value="OXIDORED-NITRO DOMAIN-CONTAINING PROTEIN"/>
    <property type="match status" value="1"/>
</dbReference>